<reference evidence="1 2" key="1">
    <citation type="journal article" date="2011" name="Proc. Natl. Acad. Sci. U.S.A.">
        <title>Genetic diversity and population structure of the endangered marsupial Sarcophilus harrisii (Tasmanian devil).</title>
        <authorList>
            <person name="Miller W."/>
            <person name="Hayes V.M."/>
            <person name="Ratan A."/>
            <person name="Petersen D.C."/>
            <person name="Wittekindt N.E."/>
            <person name="Miller J."/>
            <person name="Walenz B."/>
            <person name="Knight J."/>
            <person name="Qi J."/>
            <person name="Zhao F."/>
            <person name="Wang Q."/>
            <person name="Bedoya-Reina O.C."/>
            <person name="Katiyar N."/>
            <person name="Tomsho L.P."/>
            <person name="Kasson L.M."/>
            <person name="Hardie R.A."/>
            <person name="Woodbridge P."/>
            <person name="Tindall E.A."/>
            <person name="Bertelsen M.F."/>
            <person name="Dixon D."/>
            <person name="Pyecroft S."/>
            <person name="Helgen K.M."/>
            <person name="Lesk A.M."/>
            <person name="Pringle T.H."/>
            <person name="Patterson N."/>
            <person name="Zhang Y."/>
            <person name="Kreiss A."/>
            <person name="Woods G.M."/>
            <person name="Jones M.E."/>
            <person name="Schuster S.C."/>
        </authorList>
    </citation>
    <scope>NUCLEOTIDE SEQUENCE [LARGE SCALE GENOMIC DNA]</scope>
</reference>
<dbReference type="AlphaFoldDB" id="A0A7N4NH82"/>
<organism evidence="1 2">
    <name type="scientific">Sarcophilus harrisii</name>
    <name type="common">Tasmanian devil</name>
    <name type="synonym">Sarcophilus laniarius</name>
    <dbReference type="NCBI Taxonomy" id="9305"/>
    <lineage>
        <taxon>Eukaryota</taxon>
        <taxon>Metazoa</taxon>
        <taxon>Chordata</taxon>
        <taxon>Craniata</taxon>
        <taxon>Vertebrata</taxon>
        <taxon>Euteleostomi</taxon>
        <taxon>Mammalia</taxon>
        <taxon>Metatheria</taxon>
        <taxon>Dasyuromorphia</taxon>
        <taxon>Dasyuridae</taxon>
        <taxon>Sarcophilus</taxon>
    </lineage>
</organism>
<sequence>MPFDPAVLLLGLYPKEIVGRGRGPVCARVFVAALFVVAGGWRLSGCPSVGGWLNGLWCVKIVEYCCSVGNDQRDDFGRAWRDLHELMLGEMSRTRRSLYTSAAMLDGGQS</sequence>
<dbReference type="Ensembl" id="ENSSHAT00000029334.1">
    <property type="protein sequence ID" value="ENSSHAP00000023262.1"/>
    <property type="gene ID" value="ENSSHAG00000006859.2"/>
</dbReference>
<dbReference type="Proteomes" id="UP000007648">
    <property type="component" value="Unassembled WGS sequence"/>
</dbReference>
<evidence type="ECO:0000313" key="1">
    <source>
        <dbReference type="Ensembl" id="ENSSHAP00000023262.1"/>
    </source>
</evidence>
<accession>A0A7N4NH82</accession>
<dbReference type="InParanoid" id="A0A7N4NH82"/>
<protein>
    <submittedName>
        <fullName evidence="1">Uncharacterized protein</fullName>
    </submittedName>
</protein>
<reference evidence="1" key="3">
    <citation type="submission" date="2025-09" db="UniProtKB">
        <authorList>
            <consortium name="Ensembl"/>
        </authorList>
    </citation>
    <scope>IDENTIFICATION</scope>
</reference>
<keyword evidence="2" id="KW-1185">Reference proteome</keyword>
<proteinExistence type="predicted"/>
<reference evidence="1" key="2">
    <citation type="submission" date="2025-08" db="UniProtKB">
        <authorList>
            <consortium name="Ensembl"/>
        </authorList>
    </citation>
    <scope>IDENTIFICATION</scope>
</reference>
<evidence type="ECO:0000313" key="2">
    <source>
        <dbReference type="Proteomes" id="UP000007648"/>
    </source>
</evidence>
<dbReference type="GeneTree" id="ENSGT01140000283173"/>
<name>A0A7N4NH82_SARHA</name>